<keyword evidence="1" id="KW-0732">Signal</keyword>
<accession>A0A173DXN0</accession>
<proteinExistence type="predicted"/>
<dbReference type="InterPro" id="IPR032575">
    <property type="entry name" value="DUF4923"/>
</dbReference>
<evidence type="ECO:0000313" key="3">
    <source>
        <dbReference type="EMBL" id="ANG65679.1"/>
    </source>
</evidence>
<dbReference type="EMBL" id="KU952095">
    <property type="protein sequence ID" value="ANG65679.1"/>
    <property type="molecule type" value="Genomic_DNA"/>
</dbReference>
<dbReference type="AlphaFoldDB" id="A0A173DXN0"/>
<evidence type="ECO:0000259" key="2">
    <source>
        <dbReference type="Pfam" id="PF16270"/>
    </source>
</evidence>
<evidence type="ECO:0000256" key="1">
    <source>
        <dbReference type="SAM" id="SignalP"/>
    </source>
</evidence>
<gene>
    <name evidence="3" type="primary">G1_37</name>
</gene>
<protein>
    <recommendedName>
        <fullName evidence="2">DUF4923 domain-containing protein</fullName>
    </recommendedName>
</protein>
<dbReference type="Pfam" id="PF16270">
    <property type="entry name" value="DUF4923"/>
    <property type="match status" value="1"/>
</dbReference>
<organism evidence="3">
    <name type="scientific">uncultured bacterium G1</name>
    <dbReference type="NCBI Taxonomy" id="1821258"/>
    <lineage>
        <taxon>Bacteria</taxon>
        <taxon>environmental samples</taxon>
    </lineage>
</organism>
<name>A0A173DXN0_9BACT</name>
<reference evidence="3" key="1">
    <citation type="submission" date="2016-03" db="EMBL/GenBank/DDBJ databases">
        <title>Improved glycerol to ethanol conversion by E. coli using a metagenomic fragment isolated from an anaerobic reactor.</title>
        <authorList>
            <person name="Loaces I."/>
            <person name="Rodriguez C."/>
            <person name="Amarelle V."/>
            <person name="Fabiano E."/>
            <person name="Noya F."/>
        </authorList>
    </citation>
    <scope>NUCLEOTIDE SEQUENCE</scope>
</reference>
<sequence length="210" mass="22371">MKRILITLAAVLCLTVSASAQNGLGSILGSLTGSGNNAGGSLITSITDLISGKAGLTTDKIVGTWNYTGSAITFKSSTNAFSNLAGSAATTAIEKKLDQYLSKVGISKGLFGFTFNEDGTMSVNYGSRTFNGTWKLDAEKSVINMKVKSLINMKGYVAVQGNQMELQFDTSTMMKLIKSVCSVYNQGTLQTINSLLNQYDQMYSGFKLVK</sequence>
<feature type="chain" id="PRO_5008006226" description="DUF4923 domain-containing protein" evidence="1">
    <location>
        <begin position="21"/>
        <end position="210"/>
    </location>
</feature>
<feature type="signal peptide" evidence="1">
    <location>
        <begin position="1"/>
        <end position="20"/>
    </location>
</feature>
<feature type="domain" description="DUF4923" evidence="2">
    <location>
        <begin position="43"/>
        <end position="210"/>
    </location>
</feature>